<sequence length="393" mass="44811">MILRNNLKRLRMGYSKLLSTFSSEGRRFTVGNVKPLHICLQSHLVHRYITTTSSANQQKFTVNYLINSCGLSPEGAVLASKRFKLRSPEKADSVLAVLRKHGFSKTQISKVVRSLPEIIGADPEKTLLPKLEYLNSLGTSREDIVSTLASSPSVLGRSLEKAIIPYYDSLRSVLSDKDVVAVFKRCSWMFPNKNVVPNIMLLRELGTPSSCVSMLIRTWLLKLDHEKFCQVIREVNEMGFDMEKTVSVSAMVALGCKNSKSTMNRSRQIFMSRWGWSEDDVLSAFMKYPKCMIVSEKKLMQVMDFLVNKMGWSSRMIAKHPLVWSFSLDKRITPRCSVVKVLLSKGLIKENFSVSYVLCCTEKHFLDTFVYRYLNQVPELQNVYQGKVDIQDE</sequence>
<dbReference type="GO" id="GO:0006353">
    <property type="term" value="P:DNA-templated transcription termination"/>
    <property type="evidence" value="ECO:0007669"/>
    <property type="project" value="UniProtKB-KW"/>
</dbReference>
<evidence type="ECO:0000256" key="2">
    <source>
        <dbReference type="ARBA" id="ARBA00022472"/>
    </source>
</evidence>
<reference evidence="4 5" key="1">
    <citation type="journal article" date="2023" name="G3 (Bethesda)">
        <title>A chromosome-length genome assembly and annotation of blackberry (Rubus argutus, cv. 'Hillquist').</title>
        <authorList>
            <person name="Bruna T."/>
            <person name="Aryal R."/>
            <person name="Dudchenko O."/>
            <person name="Sargent D.J."/>
            <person name="Mead D."/>
            <person name="Buti M."/>
            <person name="Cavallini A."/>
            <person name="Hytonen T."/>
            <person name="Andres J."/>
            <person name="Pham M."/>
            <person name="Weisz D."/>
            <person name="Mascagni F."/>
            <person name="Usai G."/>
            <person name="Natali L."/>
            <person name="Bassil N."/>
            <person name="Fernandez G.E."/>
            <person name="Lomsadze A."/>
            <person name="Armour M."/>
            <person name="Olukolu B."/>
            <person name="Poorten T."/>
            <person name="Britton C."/>
            <person name="Davik J."/>
            <person name="Ashrafi H."/>
            <person name="Aiden E.L."/>
            <person name="Borodovsky M."/>
            <person name="Worthington M."/>
        </authorList>
    </citation>
    <scope>NUCLEOTIDE SEQUENCE [LARGE SCALE GENOMIC DNA]</scope>
    <source>
        <strain evidence="4">PI 553951</strain>
    </source>
</reference>
<dbReference type="FunFam" id="1.25.70.10:FF:000001">
    <property type="entry name" value="Mitochondrial transcription termination factor-like"/>
    <property type="match status" value="1"/>
</dbReference>
<dbReference type="EMBL" id="JBEDUW010000007">
    <property type="protein sequence ID" value="KAK9912665.1"/>
    <property type="molecule type" value="Genomic_DNA"/>
</dbReference>
<evidence type="ECO:0000256" key="3">
    <source>
        <dbReference type="ARBA" id="ARBA00022946"/>
    </source>
</evidence>
<evidence type="ECO:0000256" key="1">
    <source>
        <dbReference type="ARBA" id="ARBA00007692"/>
    </source>
</evidence>
<comment type="similarity">
    <text evidence="1">Belongs to the mTERF family.</text>
</comment>
<proteinExistence type="inferred from homology"/>
<protein>
    <submittedName>
        <fullName evidence="4">Uncharacterized protein</fullName>
    </submittedName>
</protein>
<keyword evidence="2" id="KW-0805">Transcription regulation</keyword>
<dbReference type="Gene3D" id="1.25.70.10">
    <property type="entry name" value="Transcription termination factor 3, mitochondrial"/>
    <property type="match status" value="1"/>
</dbReference>
<evidence type="ECO:0000313" key="5">
    <source>
        <dbReference type="Proteomes" id="UP001457282"/>
    </source>
</evidence>
<dbReference type="PANTHER" id="PTHR13068">
    <property type="entry name" value="CGI-12 PROTEIN-RELATED"/>
    <property type="match status" value="1"/>
</dbReference>
<accession>A0AAW1VY43</accession>
<name>A0AAW1VY43_RUBAR</name>
<organism evidence="4 5">
    <name type="scientific">Rubus argutus</name>
    <name type="common">Southern blackberry</name>
    <dbReference type="NCBI Taxonomy" id="59490"/>
    <lineage>
        <taxon>Eukaryota</taxon>
        <taxon>Viridiplantae</taxon>
        <taxon>Streptophyta</taxon>
        <taxon>Embryophyta</taxon>
        <taxon>Tracheophyta</taxon>
        <taxon>Spermatophyta</taxon>
        <taxon>Magnoliopsida</taxon>
        <taxon>eudicotyledons</taxon>
        <taxon>Gunneridae</taxon>
        <taxon>Pentapetalae</taxon>
        <taxon>rosids</taxon>
        <taxon>fabids</taxon>
        <taxon>Rosales</taxon>
        <taxon>Rosaceae</taxon>
        <taxon>Rosoideae</taxon>
        <taxon>Rosoideae incertae sedis</taxon>
        <taxon>Rubus</taxon>
    </lineage>
</organism>
<dbReference type="InterPro" id="IPR038538">
    <property type="entry name" value="MTERF_sf"/>
</dbReference>
<keyword evidence="5" id="KW-1185">Reference proteome</keyword>
<dbReference type="Proteomes" id="UP001457282">
    <property type="component" value="Unassembled WGS sequence"/>
</dbReference>
<dbReference type="InterPro" id="IPR003690">
    <property type="entry name" value="MTERF"/>
</dbReference>
<dbReference type="Pfam" id="PF02536">
    <property type="entry name" value="mTERF"/>
    <property type="match status" value="1"/>
</dbReference>
<keyword evidence="3" id="KW-0809">Transit peptide</keyword>
<dbReference type="SMART" id="SM00733">
    <property type="entry name" value="Mterf"/>
    <property type="match status" value="5"/>
</dbReference>
<comment type="caution">
    <text evidence="4">The sequence shown here is derived from an EMBL/GenBank/DDBJ whole genome shotgun (WGS) entry which is preliminary data.</text>
</comment>
<dbReference type="GO" id="GO:0003676">
    <property type="term" value="F:nucleic acid binding"/>
    <property type="evidence" value="ECO:0007669"/>
    <property type="project" value="InterPro"/>
</dbReference>
<keyword evidence="2" id="KW-0806">Transcription termination</keyword>
<evidence type="ECO:0000313" key="4">
    <source>
        <dbReference type="EMBL" id="KAK9912665.1"/>
    </source>
</evidence>
<keyword evidence="2" id="KW-0804">Transcription</keyword>
<dbReference type="AlphaFoldDB" id="A0AAW1VY43"/>
<dbReference type="PANTHER" id="PTHR13068:SF133">
    <property type="entry name" value="MITOCHONDRIAL TRANSCRIPTION TERMINATION FACTOR FAMILY PROTEIN"/>
    <property type="match status" value="1"/>
</dbReference>
<gene>
    <name evidence="4" type="ORF">M0R45_036517</name>
</gene>